<name>A0A1G4B553_9PEZI</name>
<evidence type="ECO:0000313" key="3">
    <source>
        <dbReference type="EMBL" id="OHE96570.1"/>
    </source>
</evidence>
<feature type="coiled-coil region" evidence="1">
    <location>
        <begin position="42"/>
        <end position="97"/>
    </location>
</feature>
<dbReference type="Proteomes" id="UP000176998">
    <property type="component" value="Unassembled WGS sequence"/>
</dbReference>
<evidence type="ECO:0000313" key="4">
    <source>
        <dbReference type="Proteomes" id="UP000176998"/>
    </source>
</evidence>
<dbReference type="GeneID" id="34561312"/>
<feature type="region of interest" description="Disordered" evidence="2">
    <location>
        <begin position="130"/>
        <end position="149"/>
    </location>
</feature>
<feature type="region of interest" description="Disordered" evidence="2">
    <location>
        <begin position="534"/>
        <end position="559"/>
    </location>
</feature>
<feature type="region of interest" description="Disordered" evidence="2">
    <location>
        <begin position="326"/>
        <end position="350"/>
    </location>
</feature>
<dbReference type="EMBL" id="MJBS01000068">
    <property type="protein sequence ID" value="OHE96570.1"/>
    <property type="molecule type" value="Genomic_DNA"/>
</dbReference>
<proteinExistence type="predicted"/>
<keyword evidence="4" id="KW-1185">Reference proteome</keyword>
<dbReference type="Pfam" id="PF12511">
    <property type="entry name" value="DUF3716"/>
    <property type="match status" value="1"/>
</dbReference>
<feature type="region of interest" description="Disordered" evidence="2">
    <location>
        <begin position="574"/>
        <end position="624"/>
    </location>
</feature>
<dbReference type="RefSeq" id="XP_022473726.1">
    <property type="nucleotide sequence ID" value="XM_022619802.1"/>
</dbReference>
<dbReference type="OrthoDB" id="4800057at2759"/>
<gene>
    <name evidence="3" type="ORF">CORC01_08168</name>
</gene>
<feature type="compositionally biased region" description="Low complexity" evidence="2">
    <location>
        <begin position="591"/>
        <end position="600"/>
    </location>
</feature>
<comment type="caution">
    <text evidence="3">The sequence shown here is derived from an EMBL/GenBank/DDBJ whole genome shotgun (WGS) entry which is preliminary data.</text>
</comment>
<dbReference type="STRING" id="1209926.A0A1G4B553"/>
<dbReference type="InterPro" id="IPR022190">
    <property type="entry name" value="DUF3716"/>
</dbReference>
<organism evidence="3 4">
    <name type="scientific">Colletotrichum orchidophilum</name>
    <dbReference type="NCBI Taxonomy" id="1209926"/>
    <lineage>
        <taxon>Eukaryota</taxon>
        <taxon>Fungi</taxon>
        <taxon>Dikarya</taxon>
        <taxon>Ascomycota</taxon>
        <taxon>Pezizomycotina</taxon>
        <taxon>Sordariomycetes</taxon>
        <taxon>Hypocreomycetidae</taxon>
        <taxon>Glomerellales</taxon>
        <taxon>Glomerellaceae</taxon>
        <taxon>Colletotrichum</taxon>
    </lineage>
</organism>
<accession>A0A1G4B553</accession>
<keyword evidence="1" id="KW-0175">Coiled coil</keyword>
<evidence type="ECO:0000256" key="1">
    <source>
        <dbReference type="SAM" id="Coils"/>
    </source>
</evidence>
<reference evidence="3 4" key="1">
    <citation type="submission" date="2016-09" db="EMBL/GenBank/DDBJ databases">
        <authorList>
            <person name="Capua I."/>
            <person name="De Benedictis P."/>
            <person name="Joannis T."/>
            <person name="Lombin L.H."/>
            <person name="Cattoli G."/>
        </authorList>
    </citation>
    <scope>NUCLEOTIDE SEQUENCE [LARGE SCALE GENOMIC DNA]</scope>
    <source>
        <strain evidence="3 4">IMI 309357</strain>
    </source>
</reference>
<protein>
    <submittedName>
        <fullName evidence="3">Uncharacterized protein</fullName>
    </submittedName>
</protein>
<sequence>MPFDPGDDRRPVTQDEEHYWQSIRQLHEQDDENLDAEYLNTAKYYMARLTELNLEKTELERRALEVHRAITREHRHLEELNERFQNTRMEMKIQRENHHIQLAVWFNEQRRKENDERVSIAAAALAAPRRDSGLVEPSHPSKAPGVGPNGINVNGEHRNGAAVTIPSHVRPNQPALTMIVDALGRTVGPVNRLASSNRVVTYLSSLPQKRPVQLRDGLTFSHNDMRAIGEVEDKWKGAIIQATGLVRKQSQQCTQCASGGGPFAQCVGLDMPEFQACGNCAWQSSNCCDLSSVGQMPPARGFKALNAQDVHIERAVNGSYANGAATPIVPSRPGSRDKSFAEGSTATDEMEEGMAPITKANLLLKHDGQVFTHPECMAGVPVNKIDQTHEYWDSTWPDIVPMIEPTLQSWRDKLQTALEKGQTSMKFQLGRQVNRGETILKFLQDADFCPYQLVGKKYMMTRLVSYDTIFRLADTLRTLEGFKTLDITPLEWLRQRLQELIISDGSEFNLAKTIHDFYHDTKYVALRLANGKKSIGRPSGMKMTPKDSPNSARGTPNTKKRKLFISEEFPIASQRPLAPTPTPQPQPQPQPQLQLQTQFPPSQPQFRESETPLSAPPTPEFARQSKKLRTARISGKFKDQDLYYDGFTDIDDYSGDDVGQHDWALNRIKCRLNSVSTGVTQYWHWIPDNGEQIFEHQVLAEGDTFTWGIYAKPVNFHLELEHIQEVRWATDTAKVIVVCKEGVVVSPDGEPRGDLLAEFKRDRTKRRFLVFCRKKGIELVKVEADVIQDAWDEYESPDVPALPDSEIE</sequence>
<feature type="compositionally biased region" description="Polar residues" evidence="2">
    <location>
        <begin position="547"/>
        <end position="557"/>
    </location>
</feature>
<dbReference type="AlphaFoldDB" id="A0A1G4B553"/>
<evidence type="ECO:0000256" key="2">
    <source>
        <dbReference type="SAM" id="MobiDB-lite"/>
    </source>
</evidence>
<feature type="compositionally biased region" description="Pro residues" evidence="2">
    <location>
        <begin position="578"/>
        <end position="590"/>
    </location>
</feature>